<evidence type="ECO:0008006" key="3">
    <source>
        <dbReference type="Google" id="ProtNLM"/>
    </source>
</evidence>
<organism evidence="1 2">
    <name type="scientific">Streptomyces thermolineatus</name>
    <dbReference type="NCBI Taxonomy" id="44033"/>
    <lineage>
        <taxon>Bacteria</taxon>
        <taxon>Bacillati</taxon>
        <taxon>Actinomycetota</taxon>
        <taxon>Actinomycetes</taxon>
        <taxon>Kitasatosporales</taxon>
        <taxon>Streptomycetaceae</taxon>
        <taxon>Streptomyces</taxon>
    </lineage>
</organism>
<reference evidence="1 2" key="1">
    <citation type="journal article" date="2019" name="Int. J. Syst. Evol. Microbiol.">
        <title>The Global Catalogue of Microorganisms (GCM) 10K type strain sequencing project: providing services to taxonomists for standard genome sequencing and annotation.</title>
        <authorList>
            <consortium name="The Broad Institute Genomics Platform"/>
            <consortium name="The Broad Institute Genome Sequencing Center for Infectious Disease"/>
            <person name="Wu L."/>
            <person name="Ma J."/>
        </authorList>
    </citation>
    <scope>NUCLEOTIDE SEQUENCE [LARGE SCALE GENOMIC DNA]</scope>
    <source>
        <strain evidence="1 2">JCM 6307</strain>
    </source>
</reference>
<proteinExistence type="predicted"/>
<dbReference type="Proteomes" id="UP001501358">
    <property type="component" value="Unassembled WGS sequence"/>
</dbReference>
<dbReference type="PANTHER" id="PTHR33498">
    <property type="entry name" value="TRANSPOSASE FOR INSERTION SEQUENCE ELEMENT IS1557"/>
    <property type="match status" value="1"/>
</dbReference>
<evidence type="ECO:0000313" key="1">
    <source>
        <dbReference type="EMBL" id="GAA2500718.1"/>
    </source>
</evidence>
<protein>
    <recommendedName>
        <fullName evidence="3">Transposase</fullName>
    </recommendedName>
</protein>
<dbReference type="RefSeq" id="WP_344384696.1">
    <property type="nucleotide sequence ID" value="NZ_BAAATA010000028.1"/>
</dbReference>
<dbReference type="PANTHER" id="PTHR33498:SF1">
    <property type="entry name" value="TRANSPOSASE FOR INSERTION SEQUENCE ELEMENT IS1557"/>
    <property type="match status" value="1"/>
</dbReference>
<evidence type="ECO:0000313" key="2">
    <source>
        <dbReference type="Proteomes" id="UP001501358"/>
    </source>
</evidence>
<name>A0ABN3MEJ8_9ACTN</name>
<dbReference type="EMBL" id="BAAATA010000028">
    <property type="protein sequence ID" value="GAA2500718.1"/>
    <property type="molecule type" value="Genomic_DNA"/>
</dbReference>
<sequence length="187" mass="21231">MSLRGSARQLQLSRGTVRRLARAATADELLVGRWANFPSILDDHKPYLHQRWAEGCTNATRLFHELKERGYEGGTTVVRRYVSRFREAFPAAGPPRRDPTVRDVTSWLTRYPDSLAEDESTQVKELLARDPALAYTAEHVRAFAELMNNRQGRLLHRWIADVRSDDLPDLHTFVNGLGQDLTPSPPG</sequence>
<gene>
    <name evidence="1" type="ORF">GCM10010406_41540</name>
</gene>
<accession>A0ABN3MEJ8</accession>
<dbReference type="InterPro" id="IPR047951">
    <property type="entry name" value="Transpos_ISL3"/>
</dbReference>
<comment type="caution">
    <text evidence="1">The sequence shown here is derived from an EMBL/GenBank/DDBJ whole genome shotgun (WGS) entry which is preliminary data.</text>
</comment>
<keyword evidence="2" id="KW-1185">Reference proteome</keyword>